<organism evidence="1 2">
    <name type="scientific">Oceanipulchritudo coccoides</name>
    <dbReference type="NCBI Taxonomy" id="2706888"/>
    <lineage>
        <taxon>Bacteria</taxon>
        <taxon>Pseudomonadati</taxon>
        <taxon>Verrucomicrobiota</taxon>
        <taxon>Opitutia</taxon>
        <taxon>Puniceicoccales</taxon>
        <taxon>Oceanipulchritudinaceae</taxon>
        <taxon>Oceanipulchritudo</taxon>
    </lineage>
</organism>
<name>A0A6B2M6D8_9BACT</name>
<dbReference type="AlphaFoldDB" id="A0A6B2M6D8"/>
<protein>
    <submittedName>
        <fullName evidence="1">Uncharacterized protein</fullName>
    </submittedName>
</protein>
<accession>A0A6B2M6D8</accession>
<reference evidence="1 2" key="1">
    <citation type="submission" date="2020-02" db="EMBL/GenBank/DDBJ databases">
        <title>Albibacoteraceae fam. nov., the first described family within the subdivision 4 Verrucomicrobia.</title>
        <authorList>
            <person name="Xi F."/>
        </authorList>
    </citation>
    <scope>NUCLEOTIDE SEQUENCE [LARGE SCALE GENOMIC DNA]</scope>
    <source>
        <strain evidence="1 2">CK1056</strain>
    </source>
</reference>
<evidence type="ECO:0000313" key="2">
    <source>
        <dbReference type="Proteomes" id="UP000478417"/>
    </source>
</evidence>
<sequence length="169" mass="19557">MTPNLLRERMFHDNPKVQLRDLWRLLNTFLEKGLLEELYSSSTIGRVVYWTEEGEVYRRFLNAPVVDFPQVNWETYSYLLRGKTRFHVFGRFVNLFSLHPTGVSATQVKKAMREHYPLSLNAVIRSLKELRLRGLLTVQGSGTKSTQPVFGLTPDGKQFAVLIGHLFSK</sequence>
<comment type="caution">
    <text evidence="1">The sequence shown here is derived from an EMBL/GenBank/DDBJ whole genome shotgun (WGS) entry which is preliminary data.</text>
</comment>
<dbReference type="RefSeq" id="WP_163966833.1">
    <property type="nucleotide sequence ID" value="NZ_JAAGNX010000003.1"/>
</dbReference>
<evidence type="ECO:0000313" key="1">
    <source>
        <dbReference type="EMBL" id="NDV63365.1"/>
    </source>
</evidence>
<gene>
    <name evidence="1" type="ORF">G0Q06_12945</name>
</gene>
<keyword evidence="2" id="KW-1185">Reference proteome</keyword>
<dbReference type="Proteomes" id="UP000478417">
    <property type="component" value="Unassembled WGS sequence"/>
</dbReference>
<proteinExistence type="predicted"/>
<dbReference type="EMBL" id="JAAGNX010000003">
    <property type="protein sequence ID" value="NDV63365.1"/>
    <property type="molecule type" value="Genomic_DNA"/>
</dbReference>